<dbReference type="EMBL" id="JAAEBW010000011">
    <property type="protein sequence ID" value="MBM1196944.1"/>
    <property type="molecule type" value="Genomic_DNA"/>
</dbReference>
<dbReference type="SUPFAM" id="SSF47384">
    <property type="entry name" value="Homodimeric domain of signal transducing histidine kinase"/>
    <property type="match status" value="1"/>
</dbReference>
<evidence type="ECO:0000259" key="6">
    <source>
        <dbReference type="PROSITE" id="PS50110"/>
    </source>
</evidence>
<dbReference type="RefSeq" id="WP_203303460.1">
    <property type="nucleotide sequence ID" value="NZ_JAAEBW010000011.1"/>
</dbReference>
<dbReference type="SUPFAM" id="SSF55874">
    <property type="entry name" value="ATPase domain of HSP90 chaperone/DNA topoisomerase II/histidine kinase"/>
    <property type="match status" value="1"/>
</dbReference>
<dbReference type="Pfam" id="PF02518">
    <property type="entry name" value="HATPase_c"/>
    <property type="match status" value="1"/>
</dbReference>
<dbReference type="Gene3D" id="1.10.287.130">
    <property type="match status" value="1"/>
</dbReference>
<name>A0ABS1ZKE4_9PSED</name>
<evidence type="ECO:0000313" key="7">
    <source>
        <dbReference type="EMBL" id="MBM1196944.1"/>
    </source>
</evidence>
<dbReference type="Pfam" id="PF00072">
    <property type="entry name" value="Response_reg"/>
    <property type="match status" value="1"/>
</dbReference>
<dbReference type="SMART" id="SM00388">
    <property type="entry name" value="HisKA"/>
    <property type="match status" value="1"/>
</dbReference>
<keyword evidence="3 4" id="KW-0597">Phosphoprotein</keyword>
<dbReference type="PANTHER" id="PTHR43065">
    <property type="entry name" value="SENSOR HISTIDINE KINASE"/>
    <property type="match status" value="1"/>
</dbReference>
<gene>
    <name evidence="7" type="ORF">GYN02_17415</name>
</gene>
<comment type="caution">
    <text evidence="7">The sequence shown here is derived from an EMBL/GenBank/DDBJ whole genome shotgun (WGS) entry which is preliminary data.</text>
</comment>
<dbReference type="SMART" id="SM00448">
    <property type="entry name" value="REC"/>
    <property type="match status" value="1"/>
</dbReference>
<dbReference type="PRINTS" id="PR00344">
    <property type="entry name" value="BCTRLSENSOR"/>
</dbReference>
<organism evidence="7 8">
    <name type="scientific">Pseudomonas weihenstephanensis</name>
    <dbReference type="NCBI Taxonomy" id="1608994"/>
    <lineage>
        <taxon>Bacteria</taxon>
        <taxon>Pseudomonadati</taxon>
        <taxon>Pseudomonadota</taxon>
        <taxon>Gammaproteobacteria</taxon>
        <taxon>Pseudomonadales</taxon>
        <taxon>Pseudomonadaceae</taxon>
        <taxon>Pseudomonas</taxon>
    </lineage>
</organism>
<reference evidence="7 8" key="1">
    <citation type="submission" date="2020-01" db="EMBL/GenBank/DDBJ databases">
        <title>Comparative genomics of meat spoilage bacteria.</title>
        <authorList>
            <person name="Hilgarth M."/>
            <person name="Vogel R.F."/>
        </authorList>
    </citation>
    <scope>NUCLEOTIDE SEQUENCE [LARGE SCALE GENOMIC DNA]</scope>
    <source>
        <strain evidence="7 8">TMW2.2077</strain>
    </source>
</reference>
<dbReference type="CDD" id="cd18161">
    <property type="entry name" value="REC_hyHK_blue-like"/>
    <property type="match status" value="1"/>
</dbReference>
<dbReference type="Gene3D" id="3.30.565.10">
    <property type="entry name" value="Histidine kinase-like ATPase, C-terminal domain"/>
    <property type="match status" value="1"/>
</dbReference>
<dbReference type="SUPFAM" id="SSF52172">
    <property type="entry name" value="CheY-like"/>
    <property type="match status" value="1"/>
</dbReference>
<dbReference type="InterPro" id="IPR003661">
    <property type="entry name" value="HisK_dim/P_dom"/>
</dbReference>
<dbReference type="PROSITE" id="PS50110">
    <property type="entry name" value="RESPONSE_REGULATORY"/>
    <property type="match status" value="1"/>
</dbReference>
<dbReference type="Gene3D" id="3.40.50.2300">
    <property type="match status" value="1"/>
</dbReference>
<dbReference type="SMART" id="SM00387">
    <property type="entry name" value="HATPase_c"/>
    <property type="match status" value="1"/>
</dbReference>
<dbReference type="InterPro" id="IPR036097">
    <property type="entry name" value="HisK_dim/P_sf"/>
</dbReference>
<dbReference type="PROSITE" id="PS50109">
    <property type="entry name" value="HIS_KIN"/>
    <property type="match status" value="1"/>
</dbReference>
<proteinExistence type="predicted"/>
<evidence type="ECO:0000256" key="3">
    <source>
        <dbReference type="ARBA" id="ARBA00022553"/>
    </source>
</evidence>
<dbReference type="InterPro" id="IPR011006">
    <property type="entry name" value="CheY-like_superfamily"/>
</dbReference>
<dbReference type="Proteomes" id="UP000809529">
    <property type="component" value="Unassembled WGS sequence"/>
</dbReference>
<dbReference type="InterPro" id="IPR004358">
    <property type="entry name" value="Sig_transdc_His_kin-like_C"/>
</dbReference>
<evidence type="ECO:0000256" key="1">
    <source>
        <dbReference type="ARBA" id="ARBA00000085"/>
    </source>
</evidence>
<accession>A0ABS1ZKE4</accession>
<dbReference type="EC" id="2.7.13.3" evidence="2"/>
<dbReference type="InterPro" id="IPR003594">
    <property type="entry name" value="HATPase_dom"/>
</dbReference>
<evidence type="ECO:0000256" key="2">
    <source>
        <dbReference type="ARBA" id="ARBA00012438"/>
    </source>
</evidence>
<feature type="domain" description="Response regulatory" evidence="6">
    <location>
        <begin position="440"/>
        <end position="555"/>
    </location>
</feature>
<protein>
    <recommendedName>
        <fullName evidence="2">histidine kinase</fullName>
        <ecNumber evidence="2">2.7.13.3</ecNumber>
    </recommendedName>
</protein>
<keyword evidence="8" id="KW-1185">Reference proteome</keyword>
<dbReference type="InterPro" id="IPR005467">
    <property type="entry name" value="His_kinase_dom"/>
</dbReference>
<dbReference type="Pfam" id="PF00512">
    <property type="entry name" value="HisKA"/>
    <property type="match status" value="1"/>
</dbReference>
<evidence type="ECO:0000256" key="4">
    <source>
        <dbReference type="PROSITE-ProRule" id="PRU00169"/>
    </source>
</evidence>
<feature type="domain" description="Histidine kinase" evidence="5">
    <location>
        <begin position="192"/>
        <end position="417"/>
    </location>
</feature>
<dbReference type="InterPro" id="IPR036890">
    <property type="entry name" value="HATPase_C_sf"/>
</dbReference>
<dbReference type="CDD" id="cd00082">
    <property type="entry name" value="HisKA"/>
    <property type="match status" value="1"/>
</dbReference>
<dbReference type="InterPro" id="IPR001789">
    <property type="entry name" value="Sig_transdc_resp-reg_receiver"/>
</dbReference>
<evidence type="ECO:0000313" key="8">
    <source>
        <dbReference type="Proteomes" id="UP000809529"/>
    </source>
</evidence>
<comment type="catalytic activity">
    <reaction evidence="1">
        <text>ATP + protein L-histidine = ADP + protein N-phospho-L-histidine.</text>
        <dbReference type="EC" id="2.7.13.3"/>
    </reaction>
</comment>
<evidence type="ECO:0000259" key="5">
    <source>
        <dbReference type="PROSITE" id="PS50109"/>
    </source>
</evidence>
<feature type="modified residue" description="4-aspartylphosphate" evidence="4">
    <location>
        <position position="490"/>
    </location>
</feature>
<sequence>MIALGPPEERALILTCPGLVRSVDQQQLASGGVNSLQLSRIDQLQPALTEGAGLLIVEASSRQAEELRELSKVLAHQPDWSDVAVIVLTSGQSWSDLQITELSAQLGNAMLLAPSWTYTQLLCLSKNALRSRRQQYVARDCAARLTERENFIKSALQAIDIEINQRVEEQLKHNEDLRHAQKMEAIGQLTGGIAHDLNNMLAGIIGSMELLRRKVARGKTDELDSLIDMGVTSANRAAGLTHRLLAFSRRQSLDAKPLSINPWLIAQHQLIAQNLSPETQLTLEVDDALWVAEVDPVQLENALLHLISNARDAMPAAGHFTVQTFNQQVNTAFSEANAKLTPGDYIVLRVTDNGCGMAQSTLKRAFDPFFTTKPIGQGTGLGLSMIYGFCKQSRGHVRIQSQEQHGTTVEIFLPRCNASSSSLNVDSLSLAQTCANASKTLLVVEDDSAVRNLVTDVLREQGYTVISAEDANGALPIIESAQTIDLLISDVGLPGMNGRQLAEISRQVRPQLQVLFITGYAQHATARGGFLDEGMQLITKPFTFDLLTAKVNEMVQAGKTQRQP</sequence>
<dbReference type="PANTHER" id="PTHR43065:SF42">
    <property type="entry name" value="TWO-COMPONENT SENSOR PPRA"/>
    <property type="match status" value="1"/>
</dbReference>